<dbReference type="InterPro" id="IPR003593">
    <property type="entry name" value="AAA+_ATPase"/>
</dbReference>
<dbReference type="EMBL" id="JAMTCO010000003">
    <property type="protein sequence ID" value="MCP2268609.1"/>
    <property type="molecule type" value="Genomic_DNA"/>
</dbReference>
<organism evidence="2 3">
    <name type="scientific">Actinokineospora diospyrosa</name>
    <dbReference type="NCBI Taxonomy" id="103728"/>
    <lineage>
        <taxon>Bacteria</taxon>
        <taxon>Bacillati</taxon>
        <taxon>Actinomycetota</taxon>
        <taxon>Actinomycetes</taxon>
        <taxon>Pseudonocardiales</taxon>
        <taxon>Pseudonocardiaceae</taxon>
        <taxon>Actinokineospora</taxon>
    </lineage>
</organism>
<evidence type="ECO:0000313" key="3">
    <source>
        <dbReference type="Proteomes" id="UP001205185"/>
    </source>
</evidence>
<feature type="domain" description="AAA+ ATPase" evidence="1">
    <location>
        <begin position="65"/>
        <end position="192"/>
    </location>
</feature>
<dbReference type="Proteomes" id="UP001205185">
    <property type="component" value="Unassembled WGS sequence"/>
</dbReference>
<dbReference type="Pfam" id="PF00931">
    <property type="entry name" value="NB-ARC"/>
    <property type="match status" value="1"/>
</dbReference>
<name>A0ABT1I7P8_9PSEU</name>
<comment type="caution">
    <text evidence="2">The sequence shown here is derived from an EMBL/GenBank/DDBJ whole genome shotgun (WGS) entry which is preliminary data.</text>
</comment>
<dbReference type="InterPro" id="IPR002182">
    <property type="entry name" value="NB-ARC"/>
</dbReference>
<proteinExistence type="predicted"/>
<dbReference type="SMART" id="SM00382">
    <property type="entry name" value="AAA"/>
    <property type="match status" value="1"/>
</dbReference>
<dbReference type="SUPFAM" id="SSF52540">
    <property type="entry name" value="P-loop containing nucleoside triphosphate hydrolases"/>
    <property type="match status" value="1"/>
</dbReference>
<accession>A0ABT1I7P8</accession>
<reference evidence="2 3" key="1">
    <citation type="submission" date="2022-06" db="EMBL/GenBank/DDBJ databases">
        <title>Genomic Encyclopedia of Archaeal and Bacterial Type Strains, Phase II (KMG-II): from individual species to whole genera.</title>
        <authorList>
            <person name="Goeker M."/>
        </authorList>
    </citation>
    <scope>NUCLEOTIDE SEQUENCE [LARGE SCALE GENOMIC DNA]</scope>
    <source>
        <strain evidence="2 3">DSM 44255</strain>
    </source>
</reference>
<sequence length="197" mass="20716">MAAYHHGRALARDALGVDPGRRLRESHQAILTGPARPRQLPPDIAGFIGRDREVHTASRVAAGGARATIVVTGPAGAGKSALAVHIAHLLKGSYPDGQLFAAVGNTPVKDVLGQLLRALGTTDLPTGVGDRRELYQRLCATRAMVVVLDDVRDGRTAVDLHPGSGRHLVLVTNRDAASIHVHNGQSAVLQVRSRPGS</sequence>
<evidence type="ECO:0000313" key="2">
    <source>
        <dbReference type="EMBL" id="MCP2268609.1"/>
    </source>
</evidence>
<dbReference type="InterPro" id="IPR027417">
    <property type="entry name" value="P-loop_NTPase"/>
</dbReference>
<keyword evidence="3" id="KW-1185">Reference proteome</keyword>
<protein>
    <submittedName>
        <fullName evidence="2">NB-ARC domain-containing protein</fullName>
    </submittedName>
</protein>
<dbReference type="Gene3D" id="3.40.50.300">
    <property type="entry name" value="P-loop containing nucleotide triphosphate hydrolases"/>
    <property type="match status" value="1"/>
</dbReference>
<gene>
    <name evidence="2" type="ORF">LV75_001096</name>
</gene>
<evidence type="ECO:0000259" key="1">
    <source>
        <dbReference type="SMART" id="SM00382"/>
    </source>
</evidence>